<evidence type="ECO:0000313" key="8">
    <source>
        <dbReference type="EMBL" id="KAJ7980614.1"/>
    </source>
</evidence>
<dbReference type="InterPro" id="IPR006630">
    <property type="entry name" value="La_HTH"/>
</dbReference>
<dbReference type="InterPro" id="IPR045180">
    <property type="entry name" value="La_dom_prot"/>
</dbReference>
<feature type="compositionally biased region" description="Basic residues" evidence="6">
    <location>
        <begin position="406"/>
        <end position="420"/>
    </location>
</feature>
<dbReference type="InterPro" id="IPR012677">
    <property type="entry name" value="Nucleotide-bd_a/b_plait_sf"/>
</dbReference>
<evidence type="ECO:0000256" key="2">
    <source>
        <dbReference type="ARBA" id="ARBA00004123"/>
    </source>
</evidence>
<evidence type="ECO:0000256" key="1">
    <source>
        <dbReference type="ARBA" id="ARBA00002339"/>
    </source>
</evidence>
<dbReference type="InterPro" id="IPR036388">
    <property type="entry name" value="WH-like_DNA-bd_sf"/>
</dbReference>
<dbReference type="GO" id="GO:0003729">
    <property type="term" value="F:mRNA binding"/>
    <property type="evidence" value="ECO:0007669"/>
    <property type="project" value="TreeGrafter"/>
</dbReference>
<dbReference type="SMART" id="SM00715">
    <property type="entry name" value="LA"/>
    <property type="match status" value="1"/>
</dbReference>
<organism evidence="8 9">
    <name type="scientific">Quillaja saponaria</name>
    <name type="common">Soap bark tree</name>
    <dbReference type="NCBI Taxonomy" id="32244"/>
    <lineage>
        <taxon>Eukaryota</taxon>
        <taxon>Viridiplantae</taxon>
        <taxon>Streptophyta</taxon>
        <taxon>Embryophyta</taxon>
        <taxon>Tracheophyta</taxon>
        <taxon>Spermatophyta</taxon>
        <taxon>Magnoliopsida</taxon>
        <taxon>eudicotyledons</taxon>
        <taxon>Gunneridae</taxon>
        <taxon>Pentapetalae</taxon>
        <taxon>rosids</taxon>
        <taxon>fabids</taxon>
        <taxon>Fabales</taxon>
        <taxon>Quillajaceae</taxon>
        <taxon>Quillaja</taxon>
    </lineage>
</organism>
<keyword evidence="4" id="KW-0539">Nucleus</keyword>
<sequence length="476" mass="52628">MAQESSSEAPESSSSSCSVQTQSCPSLFRSTSFSRLNAQAPEFVPNRPSPRTDLQQPRLVVPPPPPPPTGVLHVYPPPPVSPFQIPIQSHMPVASQCVPVQNHNHHQHHIPVEFRIHSHQHQHYVSGSGGGFGQQDGSMQVDLGHGPCSKIKLSEESTQKILNQVEYYFSDLNLATTDHLMRFINKDPEGYVPISVVASFKKIKALISSYSQLATVLRNSSKLVVSEDRQKVKRKHPLTESDLEDLQSRVIIAENLPEDHCHQNLMKVFSAVGSVKCIRTCPPQTSNSGATVSKAAKTDGVFSNKLHAFVEYGSVELAEKAVAELNDEGNWRSSLRIRLMFRRMPKSAQGRGKKGHDVEANCEEEDTSAFEHHANEKQLEDPSWPEVNLHDHLQGEDHCYEEGGQKKGRNRGCGKGRGRAQYHNNNGNHMRTPLSSYSINSELAVPKQPQPPGPRMPDGTRGFVMGRGKPVAVDIA</sequence>
<name>A0AAD7QFM4_QUISA</name>
<dbReference type="KEGG" id="qsa:O6P43_000004"/>
<accession>A0AAD7QFM4</accession>
<proteinExistence type="predicted"/>
<dbReference type="GO" id="GO:0006396">
    <property type="term" value="P:RNA processing"/>
    <property type="evidence" value="ECO:0007669"/>
    <property type="project" value="InterPro"/>
</dbReference>
<feature type="region of interest" description="Disordered" evidence="6">
    <location>
        <begin position="39"/>
        <end position="66"/>
    </location>
</feature>
<dbReference type="EMBL" id="JARAOO010000001">
    <property type="protein sequence ID" value="KAJ7980614.1"/>
    <property type="molecule type" value="Genomic_DNA"/>
</dbReference>
<dbReference type="FunFam" id="1.10.10.10:FF:000158">
    <property type="entry name" value="La ribonucleoprotein domain family member 7"/>
    <property type="match status" value="1"/>
</dbReference>
<dbReference type="PANTHER" id="PTHR22792">
    <property type="entry name" value="LUPUS LA PROTEIN-RELATED"/>
    <property type="match status" value="1"/>
</dbReference>
<feature type="compositionally biased region" description="Polar residues" evidence="6">
    <location>
        <begin position="422"/>
        <end position="441"/>
    </location>
</feature>
<dbReference type="Proteomes" id="UP001163823">
    <property type="component" value="Chromosome 1"/>
</dbReference>
<evidence type="ECO:0000256" key="3">
    <source>
        <dbReference type="ARBA" id="ARBA00022884"/>
    </source>
</evidence>
<evidence type="ECO:0000313" key="9">
    <source>
        <dbReference type="Proteomes" id="UP001163823"/>
    </source>
</evidence>
<dbReference type="InterPro" id="IPR035979">
    <property type="entry name" value="RBD_domain_sf"/>
</dbReference>
<dbReference type="Gene3D" id="1.10.10.10">
    <property type="entry name" value="Winged helix-like DNA-binding domain superfamily/Winged helix DNA-binding domain"/>
    <property type="match status" value="1"/>
</dbReference>
<dbReference type="SUPFAM" id="SSF46785">
    <property type="entry name" value="Winged helix' DNA-binding domain"/>
    <property type="match status" value="1"/>
</dbReference>
<dbReference type="PRINTS" id="PR00302">
    <property type="entry name" value="LUPUSLA"/>
</dbReference>
<gene>
    <name evidence="8" type="ORF">O6P43_000004</name>
</gene>
<dbReference type="AlphaFoldDB" id="A0AAD7QFM4"/>
<comment type="caution">
    <text evidence="8">The sequence shown here is derived from an EMBL/GenBank/DDBJ whole genome shotgun (WGS) entry which is preliminary data.</text>
</comment>
<dbReference type="InterPro" id="IPR002344">
    <property type="entry name" value="Lupus_La"/>
</dbReference>
<feature type="domain" description="HTH La-type RNA-binding" evidence="7">
    <location>
        <begin position="151"/>
        <end position="242"/>
    </location>
</feature>
<keyword evidence="3 5" id="KW-0694">RNA-binding</keyword>
<dbReference type="GO" id="GO:1990904">
    <property type="term" value="C:ribonucleoprotein complex"/>
    <property type="evidence" value="ECO:0007669"/>
    <property type="project" value="InterPro"/>
</dbReference>
<evidence type="ECO:0000256" key="5">
    <source>
        <dbReference type="PROSITE-ProRule" id="PRU00332"/>
    </source>
</evidence>
<dbReference type="InterPro" id="IPR036390">
    <property type="entry name" value="WH_DNA-bd_sf"/>
</dbReference>
<comment type="function">
    <text evidence="1">Transcriptional regulator.</text>
</comment>
<dbReference type="CDD" id="cd08033">
    <property type="entry name" value="LARP_6"/>
    <property type="match status" value="1"/>
</dbReference>
<comment type="subcellular location">
    <subcellularLocation>
        <location evidence="2">Nucleus</location>
    </subcellularLocation>
</comment>
<reference evidence="8 9" key="1">
    <citation type="journal article" date="2023" name="Science">
        <title>Elucidation of the pathway for biosynthesis of saponin adjuvants from the soapbark tree.</title>
        <authorList>
            <person name="Reed J."/>
            <person name="Orme A."/>
            <person name="El-Demerdash A."/>
            <person name="Owen C."/>
            <person name="Martin L.B.B."/>
            <person name="Misra R.C."/>
            <person name="Kikuchi S."/>
            <person name="Rejzek M."/>
            <person name="Martin A.C."/>
            <person name="Harkess A."/>
            <person name="Leebens-Mack J."/>
            <person name="Louveau T."/>
            <person name="Stephenson M.J."/>
            <person name="Osbourn A."/>
        </authorList>
    </citation>
    <scope>NUCLEOTIDE SEQUENCE [LARGE SCALE GENOMIC DNA]</scope>
    <source>
        <strain evidence="8">S10</strain>
    </source>
</reference>
<dbReference type="Pfam" id="PF05383">
    <property type="entry name" value="La"/>
    <property type="match status" value="1"/>
</dbReference>
<evidence type="ECO:0000256" key="4">
    <source>
        <dbReference type="ARBA" id="ARBA00023242"/>
    </source>
</evidence>
<feature type="region of interest" description="Disordered" evidence="6">
    <location>
        <begin position="1"/>
        <end position="21"/>
    </location>
</feature>
<feature type="region of interest" description="Disordered" evidence="6">
    <location>
        <begin position="400"/>
        <end position="476"/>
    </location>
</feature>
<keyword evidence="9" id="KW-1185">Reference proteome</keyword>
<protein>
    <submittedName>
        <fullName evidence="8">La-related protein 6B</fullName>
    </submittedName>
</protein>
<dbReference type="SUPFAM" id="SSF54928">
    <property type="entry name" value="RNA-binding domain, RBD"/>
    <property type="match status" value="1"/>
</dbReference>
<dbReference type="PANTHER" id="PTHR22792:SF66">
    <property type="entry name" value="LA-RELATED PROTEIN 6B"/>
    <property type="match status" value="1"/>
</dbReference>
<dbReference type="PROSITE" id="PS50961">
    <property type="entry name" value="HTH_LA"/>
    <property type="match status" value="1"/>
</dbReference>
<evidence type="ECO:0000259" key="7">
    <source>
        <dbReference type="PROSITE" id="PS50961"/>
    </source>
</evidence>
<evidence type="ECO:0000256" key="6">
    <source>
        <dbReference type="SAM" id="MobiDB-lite"/>
    </source>
</evidence>
<dbReference type="Gene3D" id="3.30.70.330">
    <property type="match status" value="1"/>
</dbReference>
<dbReference type="GO" id="GO:0005634">
    <property type="term" value="C:nucleus"/>
    <property type="evidence" value="ECO:0007669"/>
    <property type="project" value="UniProtKB-SubCell"/>
</dbReference>
<dbReference type="CDD" id="cd12288">
    <property type="entry name" value="RRM_La_like_plant"/>
    <property type="match status" value="1"/>
</dbReference>
<dbReference type="InterPro" id="IPR034878">
    <property type="entry name" value="La-rel_plant_RRM"/>
</dbReference>